<reference evidence="2 3" key="1">
    <citation type="submission" date="2019-04" db="EMBL/GenBank/DDBJ databases">
        <title>Streptomyces oryziradicis sp. nov., a novel actinomycete isolated from rhizosphere soil of rice (Oryza sativa L.).</title>
        <authorList>
            <person name="Li C."/>
        </authorList>
    </citation>
    <scope>NUCLEOTIDE SEQUENCE [LARGE SCALE GENOMIC DNA]</scope>
    <source>
        <strain evidence="2 3">NEAU-C40</strain>
    </source>
</reference>
<protein>
    <submittedName>
        <fullName evidence="2">Uncharacterized protein</fullName>
    </submittedName>
</protein>
<dbReference type="EMBL" id="SUMC01000258">
    <property type="protein sequence ID" value="TJZ93193.1"/>
    <property type="molecule type" value="Genomic_DNA"/>
</dbReference>
<evidence type="ECO:0000313" key="3">
    <source>
        <dbReference type="Proteomes" id="UP000305778"/>
    </source>
</evidence>
<gene>
    <name evidence="2" type="ORF">FCI23_54600</name>
</gene>
<accession>A0A4U0RCW3</accession>
<organism evidence="2 3">
    <name type="scientific">Actinacidiphila oryziradicis</name>
    <dbReference type="NCBI Taxonomy" id="2571141"/>
    <lineage>
        <taxon>Bacteria</taxon>
        <taxon>Bacillati</taxon>
        <taxon>Actinomycetota</taxon>
        <taxon>Actinomycetes</taxon>
        <taxon>Kitasatosporales</taxon>
        <taxon>Streptomycetaceae</taxon>
        <taxon>Actinacidiphila</taxon>
    </lineage>
</organism>
<feature type="compositionally biased region" description="Basic and acidic residues" evidence="1">
    <location>
        <begin position="24"/>
        <end position="33"/>
    </location>
</feature>
<dbReference type="AlphaFoldDB" id="A0A4U0RCW3"/>
<sequence>MRVTSSSPAGSLSLLDAGRRASSRRSERDEHGQAQEGPQPGEDRLDSVELLLAVDGASSVAHFEATHPDQWHIDGRQLPRDELKAIHDMQPPDLIRRPSVRRTFDPA</sequence>
<name>A0A4U0RCW3_9ACTN</name>
<dbReference type="Proteomes" id="UP000305778">
    <property type="component" value="Unassembled WGS sequence"/>
</dbReference>
<evidence type="ECO:0000313" key="2">
    <source>
        <dbReference type="EMBL" id="TJZ93193.1"/>
    </source>
</evidence>
<proteinExistence type="predicted"/>
<evidence type="ECO:0000256" key="1">
    <source>
        <dbReference type="SAM" id="MobiDB-lite"/>
    </source>
</evidence>
<dbReference type="RefSeq" id="WP_136731618.1">
    <property type="nucleotide sequence ID" value="NZ_SUMC01000258.1"/>
</dbReference>
<feature type="compositionally biased region" description="Polar residues" evidence="1">
    <location>
        <begin position="1"/>
        <end position="10"/>
    </location>
</feature>
<feature type="region of interest" description="Disordered" evidence="1">
    <location>
        <begin position="1"/>
        <end position="47"/>
    </location>
</feature>
<keyword evidence="3" id="KW-1185">Reference proteome</keyword>
<comment type="caution">
    <text evidence="2">The sequence shown here is derived from an EMBL/GenBank/DDBJ whole genome shotgun (WGS) entry which is preliminary data.</text>
</comment>